<feature type="compositionally biased region" description="Low complexity" evidence="1">
    <location>
        <begin position="163"/>
        <end position="192"/>
    </location>
</feature>
<feature type="compositionally biased region" description="Basic and acidic residues" evidence="1">
    <location>
        <begin position="37"/>
        <end position="47"/>
    </location>
</feature>
<feature type="compositionally biased region" description="Acidic residues" evidence="1">
    <location>
        <begin position="64"/>
        <end position="75"/>
    </location>
</feature>
<dbReference type="EnsemblFungi" id="MAPG_09483T0">
    <property type="protein sequence ID" value="MAPG_09483T0"/>
    <property type="gene ID" value="MAPG_09483"/>
</dbReference>
<evidence type="ECO:0000313" key="2">
    <source>
        <dbReference type="EMBL" id="KLU90958.1"/>
    </source>
</evidence>
<dbReference type="VEuPathDB" id="FungiDB:MAPG_09483"/>
<proteinExistence type="predicted"/>
<name>A0A0C4EA28_MAGP6</name>
<reference evidence="4" key="1">
    <citation type="submission" date="2010-05" db="EMBL/GenBank/DDBJ databases">
        <title>The genome sequence of Magnaporthe poae strain ATCC 64411.</title>
        <authorList>
            <person name="Ma L.-J."/>
            <person name="Dead R."/>
            <person name="Young S."/>
            <person name="Zeng Q."/>
            <person name="Koehrsen M."/>
            <person name="Alvarado L."/>
            <person name="Berlin A."/>
            <person name="Chapman S.B."/>
            <person name="Chen Z."/>
            <person name="Freedman E."/>
            <person name="Gellesch M."/>
            <person name="Goldberg J."/>
            <person name="Griggs A."/>
            <person name="Gujja S."/>
            <person name="Heilman E.R."/>
            <person name="Heiman D."/>
            <person name="Hepburn T."/>
            <person name="Howarth C."/>
            <person name="Jen D."/>
            <person name="Larson L."/>
            <person name="Mehta T."/>
            <person name="Neiman D."/>
            <person name="Pearson M."/>
            <person name="Roberts A."/>
            <person name="Saif S."/>
            <person name="Shea T."/>
            <person name="Shenoy N."/>
            <person name="Sisk P."/>
            <person name="Stolte C."/>
            <person name="Sykes S."/>
            <person name="Walk T."/>
            <person name="White J."/>
            <person name="Yandava C."/>
            <person name="Haas B."/>
            <person name="Nusbaum C."/>
            <person name="Birren B."/>
        </authorList>
    </citation>
    <scope>NUCLEOTIDE SEQUENCE [LARGE SCALE GENOMIC DNA]</scope>
    <source>
        <strain evidence="4">ATCC 64411 / 73-15</strain>
    </source>
</reference>
<keyword evidence="4" id="KW-1185">Reference proteome</keyword>
<gene>
    <name evidence="2" type="ORF">MAPG_09483</name>
</gene>
<accession>A0A0C4EA28</accession>
<feature type="compositionally biased region" description="Basic and acidic residues" evidence="1">
    <location>
        <begin position="76"/>
        <end position="98"/>
    </location>
</feature>
<evidence type="ECO:0000256" key="1">
    <source>
        <dbReference type="SAM" id="MobiDB-lite"/>
    </source>
</evidence>
<evidence type="ECO:0000313" key="4">
    <source>
        <dbReference type="Proteomes" id="UP000011715"/>
    </source>
</evidence>
<reference evidence="3" key="5">
    <citation type="submission" date="2015-06" db="UniProtKB">
        <authorList>
            <consortium name="EnsemblFungi"/>
        </authorList>
    </citation>
    <scope>IDENTIFICATION</scope>
    <source>
        <strain evidence="3">ATCC 64411</strain>
    </source>
</reference>
<dbReference type="EMBL" id="GL876976">
    <property type="protein sequence ID" value="KLU90958.1"/>
    <property type="molecule type" value="Genomic_DNA"/>
</dbReference>
<reference evidence="2" key="2">
    <citation type="submission" date="2010-05" db="EMBL/GenBank/DDBJ databases">
        <title>The Genome Sequence of Magnaporthe poae strain ATCC 64411.</title>
        <authorList>
            <consortium name="The Broad Institute Genome Sequencing Platform"/>
            <consortium name="Broad Institute Genome Sequencing Center for Infectious Disease"/>
            <person name="Ma L.-J."/>
            <person name="Dead R."/>
            <person name="Young S."/>
            <person name="Zeng Q."/>
            <person name="Koehrsen M."/>
            <person name="Alvarado L."/>
            <person name="Berlin A."/>
            <person name="Chapman S.B."/>
            <person name="Chen Z."/>
            <person name="Freedman E."/>
            <person name="Gellesch M."/>
            <person name="Goldberg J."/>
            <person name="Griggs A."/>
            <person name="Gujja S."/>
            <person name="Heilman E.R."/>
            <person name="Heiman D."/>
            <person name="Hepburn T."/>
            <person name="Howarth C."/>
            <person name="Jen D."/>
            <person name="Larson L."/>
            <person name="Mehta T."/>
            <person name="Neiman D."/>
            <person name="Pearson M."/>
            <person name="Roberts A."/>
            <person name="Saif S."/>
            <person name="Shea T."/>
            <person name="Shenoy N."/>
            <person name="Sisk P."/>
            <person name="Stolte C."/>
            <person name="Sykes S."/>
            <person name="Walk T."/>
            <person name="White J."/>
            <person name="Yandava C."/>
            <person name="Haas B."/>
            <person name="Nusbaum C."/>
            <person name="Birren B."/>
        </authorList>
    </citation>
    <scope>NUCLEOTIDE SEQUENCE</scope>
    <source>
        <strain evidence="2">ATCC 64411</strain>
    </source>
</reference>
<organism evidence="3 4">
    <name type="scientific">Magnaporthiopsis poae (strain ATCC 64411 / 73-15)</name>
    <name type="common">Kentucky bluegrass fungus</name>
    <name type="synonym">Magnaporthe poae</name>
    <dbReference type="NCBI Taxonomy" id="644358"/>
    <lineage>
        <taxon>Eukaryota</taxon>
        <taxon>Fungi</taxon>
        <taxon>Dikarya</taxon>
        <taxon>Ascomycota</taxon>
        <taxon>Pezizomycotina</taxon>
        <taxon>Sordariomycetes</taxon>
        <taxon>Sordariomycetidae</taxon>
        <taxon>Magnaporthales</taxon>
        <taxon>Magnaporthaceae</taxon>
        <taxon>Magnaporthiopsis</taxon>
    </lineage>
</organism>
<feature type="region of interest" description="Disordered" evidence="1">
    <location>
        <begin position="17"/>
        <end position="207"/>
    </location>
</feature>
<feature type="compositionally biased region" description="Basic and acidic residues" evidence="1">
    <location>
        <begin position="131"/>
        <end position="159"/>
    </location>
</feature>
<reference evidence="3" key="4">
    <citation type="journal article" date="2015" name="G3 (Bethesda)">
        <title>Genome sequences of three phytopathogenic species of the Magnaporthaceae family of fungi.</title>
        <authorList>
            <person name="Okagaki L.H."/>
            <person name="Nunes C.C."/>
            <person name="Sailsbery J."/>
            <person name="Clay B."/>
            <person name="Brown D."/>
            <person name="John T."/>
            <person name="Oh Y."/>
            <person name="Young N."/>
            <person name="Fitzgerald M."/>
            <person name="Haas B.J."/>
            <person name="Zeng Q."/>
            <person name="Young S."/>
            <person name="Adiconis X."/>
            <person name="Fan L."/>
            <person name="Levin J.Z."/>
            <person name="Mitchell T.K."/>
            <person name="Okubara P.A."/>
            <person name="Farman M.L."/>
            <person name="Kohn L.M."/>
            <person name="Birren B."/>
            <person name="Ma L.-J."/>
            <person name="Dean R.A."/>
        </authorList>
    </citation>
    <scope>NUCLEOTIDE SEQUENCE</scope>
    <source>
        <strain evidence="3">ATCC 64411 / 73-15</strain>
    </source>
</reference>
<evidence type="ECO:0000313" key="3">
    <source>
        <dbReference type="EnsemblFungi" id="MAPG_09483T0"/>
    </source>
</evidence>
<dbReference type="Proteomes" id="UP000011715">
    <property type="component" value="Unassembled WGS sequence"/>
</dbReference>
<protein>
    <submittedName>
        <fullName evidence="2 3">Uncharacterized protein</fullName>
    </submittedName>
</protein>
<dbReference type="AlphaFoldDB" id="A0A0C4EA28"/>
<sequence>MAPMIRCPFCGFDYPASKSACPWDSTPNRRGSAANDRGGEDTTWKEDGFDEAFDRAAAWVHDLVDEDPSPEELDRDGDKPREDDDDGNKGRPRVHELSAEGGVETLRIYELSTDGEVDTDKGHAGASKAEAASERKGRAAKKDSQGRQHRKPEDFEAARARLLRQLASGEDATSASGRSPSSTGATSGSPRRPQMRIFRTDGDQEPFLWDTEEGMADAEDWSWMPGVVGDMGGSSDDVTLVCRVKLSFRG</sequence>
<dbReference type="EMBL" id="ADBL01002422">
    <property type="status" value="NOT_ANNOTATED_CDS"/>
    <property type="molecule type" value="Genomic_DNA"/>
</dbReference>
<reference evidence="2" key="3">
    <citation type="submission" date="2011-03" db="EMBL/GenBank/DDBJ databases">
        <title>Annotation of Magnaporthe poae ATCC 64411.</title>
        <authorList>
            <person name="Ma L.-J."/>
            <person name="Dead R."/>
            <person name="Young S.K."/>
            <person name="Zeng Q."/>
            <person name="Gargeya S."/>
            <person name="Fitzgerald M."/>
            <person name="Haas B."/>
            <person name="Abouelleil A."/>
            <person name="Alvarado L."/>
            <person name="Arachchi H.M."/>
            <person name="Berlin A."/>
            <person name="Brown A."/>
            <person name="Chapman S.B."/>
            <person name="Chen Z."/>
            <person name="Dunbar C."/>
            <person name="Freedman E."/>
            <person name="Gearin G."/>
            <person name="Gellesch M."/>
            <person name="Goldberg J."/>
            <person name="Griggs A."/>
            <person name="Gujja S."/>
            <person name="Heiman D."/>
            <person name="Howarth C."/>
            <person name="Larson L."/>
            <person name="Lui A."/>
            <person name="MacDonald P.J.P."/>
            <person name="Mehta T."/>
            <person name="Montmayeur A."/>
            <person name="Murphy C."/>
            <person name="Neiman D."/>
            <person name="Pearson M."/>
            <person name="Priest M."/>
            <person name="Roberts A."/>
            <person name="Saif S."/>
            <person name="Shea T."/>
            <person name="Shenoy N."/>
            <person name="Sisk P."/>
            <person name="Stolte C."/>
            <person name="Sykes S."/>
            <person name="Yandava C."/>
            <person name="Wortman J."/>
            <person name="Nusbaum C."/>
            <person name="Birren B."/>
        </authorList>
    </citation>
    <scope>NUCLEOTIDE SEQUENCE</scope>
    <source>
        <strain evidence="2">ATCC 64411</strain>
    </source>
</reference>
<dbReference type="eggNOG" id="ENOG502RNFI">
    <property type="taxonomic scope" value="Eukaryota"/>
</dbReference>